<accession>A0AAE9D0L6</accession>
<protein>
    <submittedName>
        <fullName evidence="2">Uncharacterized protein</fullName>
    </submittedName>
</protein>
<dbReference type="AlphaFoldDB" id="A0AAE9D0L6"/>
<sequence>MAKFLATLLLVSSVGVATVSAAAATRAKVCVKAVNMGLTFYTAKECEPILQCIEPTLYSTPEDTKALIEKGKSCVINNSMNKALAAMSLYSGFNSCTDLMALLDKLTTPFMNQCKQVINKGLAALNACKKNNKQTGTAKQTACVNQAYGEGIAIVTKVYINKVCTALAGKMTAKEWNCVKEYAPKVVNVAGYACANIVKT</sequence>
<dbReference type="EMBL" id="CP092624">
    <property type="protein sequence ID" value="UMM33698.1"/>
    <property type="molecule type" value="Genomic_DNA"/>
</dbReference>
<evidence type="ECO:0000256" key="1">
    <source>
        <dbReference type="SAM" id="SignalP"/>
    </source>
</evidence>
<evidence type="ECO:0000313" key="2">
    <source>
        <dbReference type="EMBL" id="ULT87909.1"/>
    </source>
</evidence>
<gene>
    <name evidence="2" type="ORF">L3Y34_007233</name>
    <name evidence="3" type="ORF">L5515_007077</name>
</gene>
<feature type="signal peptide" evidence="1">
    <location>
        <begin position="1"/>
        <end position="21"/>
    </location>
</feature>
<reference evidence="2 4" key="1">
    <citation type="submission" date="2022-02" db="EMBL/GenBank/DDBJ databases">
        <title>Chromosome-level reference genomes for two strains of Caenorhabditis briggsae: an improved platform for comparative genomics.</title>
        <authorList>
            <person name="Stevens L."/>
            <person name="Andersen E.C."/>
        </authorList>
    </citation>
    <scope>NUCLEOTIDE SEQUENCE [LARGE SCALE GENOMIC DNA]</scope>
    <source>
        <strain evidence="2">QX1410_ONT</strain>
        <tissue evidence="2">Whole-organism</tissue>
    </source>
</reference>
<dbReference type="Proteomes" id="UP000827892">
    <property type="component" value="Chromosome V"/>
</dbReference>
<organism evidence="2 4">
    <name type="scientific">Caenorhabditis briggsae</name>
    <dbReference type="NCBI Taxonomy" id="6238"/>
    <lineage>
        <taxon>Eukaryota</taxon>
        <taxon>Metazoa</taxon>
        <taxon>Ecdysozoa</taxon>
        <taxon>Nematoda</taxon>
        <taxon>Chromadorea</taxon>
        <taxon>Rhabditida</taxon>
        <taxon>Rhabditina</taxon>
        <taxon>Rhabditomorpha</taxon>
        <taxon>Rhabditoidea</taxon>
        <taxon>Rhabditidae</taxon>
        <taxon>Peloderinae</taxon>
        <taxon>Caenorhabditis</taxon>
    </lineage>
</organism>
<reference evidence="3 5" key="2">
    <citation type="submission" date="2022-04" db="EMBL/GenBank/DDBJ databases">
        <title>Chromosome-level reference genomes for two strains of Caenorhabditis briggsae: an improved platform for comparative genomics.</title>
        <authorList>
            <person name="Stevens L."/>
            <person name="Andersen E."/>
        </authorList>
    </citation>
    <scope>NUCLEOTIDE SEQUENCE [LARGE SCALE GENOMIC DNA]</scope>
    <source>
        <strain evidence="3">VX34</strain>
        <tissue evidence="3">Whole-organism</tissue>
    </source>
</reference>
<keyword evidence="5" id="KW-1185">Reference proteome</keyword>
<dbReference type="OMA" id="TAKECEP"/>
<dbReference type="PANTHER" id="PTHR36161">
    <property type="entry name" value="PROTEIN CBG06377-RELATED"/>
    <property type="match status" value="1"/>
</dbReference>
<name>A0AAE9D0L6_CAEBR</name>
<evidence type="ECO:0000313" key="4">
    <source>
        <dbReference type="Proteomes" id="UP000827892"/>
    </source>
</evidence>
<proteinExistence type="predicted"/>
<dbReference type="Proteomes" id="UP000829354">
    <property type="component" value="Chromosome V"/>
</dbReference>
<dbReference type="KEGG" id="cbr:CBG_06376"/>
<evidence type="ECO:0000313" key="5">
    <source>
        <dbReference type="Proteomes" id="UP000829354"/>
    </source>
</evidence>
<dbReference type="PANTHER" id="PTHR36161:SF2">
    <property type="entry name" value="DUF19 DOMAIN-CONTAINING PROTEIN"/>
    <property type="match status" value="1"/>
</dbReference>
<evidence type="ECO:0000313" key="3">
    <source>
        <dbReference type="EMBL" id="UMM33698.1"/>
    </source>
</evidence>
<keyword evidence="1" id="KW-0732">Signal</keyword>
<dbReference type="EMBL" id="CP090895">
    <property type="protein sequence ID" value="ULT87909.1"/>
    <property type="molecule type" value="Genomic_DNA"/>
</dbReference>
<feature type="chain" id="PRO_5044706751" evidence="1">
    <location>
        <begin position="22"/>
        <end position="200"/>
    </location>
</feature>